<protein>
    <submittedName>
        <fullName evidence="1">Uncharacterized protein</fullName>
    </submittedName>
</protein>
<evidence type="ECO:0000313" key="2">
    <source>
        <dbReference type="Proteomes" id="UP000218554"/>
    </source>
</evidence>
<dbReference type="AlphaFoldDB" id="A0AAD1FDE7"/>
<reference evidence="2" key="1">
    <citation type="submission" date="2015-05" db="EMBL/GenBank/DDBJ databases">
        <title>Draft genome sequencing of a biphenyl-degrading bacterium, Pseudomonas balearica KF707 (=NBRC110670).</title>
        <authorList>
            <person name="Kimura N."/>
            <person name="Hirose J."/>
            <person name="Watanabe T."/>
            <person name="Suenaga H."/>
            <person name="Fujihara H."/>
            <person name="Noguchi M."/>
            <person name="Hashimoto M."/>
            <person name="Shimodaira J."/>
            <person name="Tsuchikane K."/>
            <person name="Hosoyama A."/>
            <person name="Yamazoe A."/>
            <person name="Fujita N."/>
            <person name="Furukawa K."/>
        </authorList>
    </citation>
    <scope>NUCLEOTIDE SEQUENCE [LARGE SCALE GENOMIC DNA]</scope>
    <source>
        <strain evidence="2">DSM 10086 / NBRC 110670 / KF707</strain>
    </source>
</reference>
<accession>A0AAD1FDE7</accession>
<gene>
    <name evidence="1" type="ORF">KF707C_3980</name>
</gene>
<dbReference type="EMBL" id="AP014862">
    <property type="protein sequence ID" value="BAU72086.1"/>
    <property type="molecule type" value="Genomic_DNA"/>
</dbReference>
<sequence length="80" mass="8888">MHGGNPCCFHGFGAPDWWAVGSHCNRRPRRFFVRIRPQVGQIRRGAARADRCAFVGANSFAKGSEAAPRDPRHQLARATD</sequence>
<organism evidence="1 2">
    <name type="scientific">Metapseudomonas furukawaii</name>
    <name type="common">Pseudomonas furukawaii</name>
    <dbReference type="NCBI Taxonomy" id="1149133"/>
    <lineage>
        <taxon>Bacteria</taxon>
        <taxon>Pseudomonadati</taxon>
        <taxon>Pseudomonadota</taxon>
        <taxon>Gammaproteobacteria</taxon>
        <taxon>Pseudomonadales</taxon>
        <taxon>Pseudomonadaceae</taxon>
        <taxon>Metapseudomonas</taxon>
    </lineage>
</organism>
<dbReference type="Proteomes" id="UP000218554">
    <property type="component" value="Chromosome"/>
</dbReference>
<proteinExistence type="predicted"/>
<evidence type="ECO:0000313" key="1">
    <source>
        <dbReference type="EMBL" id="BAU72086.1"/>
    </source>
</evidence>
<keyword evidence="2" id="KW-1185">Reference proteome</keyword>
<reference evidence="1 2" key="2">
    <citation type="journal article" date="2017" name="Int. J. Syst. Evol. Microbiol.">
        <title>Pseudomonas furukawaii sp. nov., a polychlorinated biphenyl-degrading bacterium isolated from biphenyl-contaminated soil in Japan.</title>
        <authorList>
            <person name="Kimura N."/>
            <person name="Watanabe T."/>
            <person name="Suenaga H."/>
            <person name="Fujihara H."/>
            <person name="Futagami T."/>
            <person name="Goto M."/>
            <person name="Hanada S."/>
            <person name="Hirose J."/>
        </authorList>
    </citation>
    <scope>NUCLEOTIDE SEQUENCE [LARGE SCALE GENOMIC DNA]</scope>
    <source>
        <strain evidence="2">DSM 10086 / NBRC 110670 / KF707</strain>
    </source>
</reference>
<name>A0AAD1FDE7_METFU</name>
<dbReference type="KEGG" id="pfuw:KF707C_3980"/>